<evidence type="ECO:0000313" key="8">
    <source>
        <dbReference type="Proteomes" id="UP000310158"/>
    </source>
</evidence>
<dbReference type="SUPFAM" id="SSF57850">
    <property type="entry name" value="RING/U-box"/>
    <property type="match status" value="1"/>
</dbReference>
<keyword evidence="3" id="KW-0479">Metal-binding</keyword>
<feature type="region of interest" description="Disordered" evidence="4">
    <location>
        <begin position="176"/>
        <end position="262"/>
    </location>
</feature>
<reference evidence="7 8" key="1">
    <citation type="submission" date="2019-02" db="EMBL/GenBank/DDBJ databases">
        <title>Genome sequencing of the rare red list fungi Bondarzewia mesenterica.</title>
        <authorList>
            <person name="Buettner E."/>
            <person name="Kellner H."/>
        </authorList>
    </citation>
    <scope>NUCLEOTIDE SEQUENCE [LARGE SCALE GENOMIC DNA]</scope>
    <source>
        <strain evidence="7 8">DSM 108281</strain>
    </source>
</reference>
<proteinExistence type="inferred from homology"/>
<keyword evidence="3" id="KW-0862">Zinc</keyword>
<evidence type="ECO:0008006" key="9">
    <source>
        <dbReference type="Google" id="ProtNLM"/>
    </source>
</evidence>
<feature type="compositionally biased region" description="Polar residues" evidence="4">
    <location>
        <begin position="65"/>
        <end position="78"/>
    </location>
</feature>
<feature type="active site" evidence="2">
    <location>
        <position position="621"/>
    </location>
</feature>
<evidence type="ECO:0000256" key="1">
    <source>
        <dbReference type="ARBA" id="ARBA00007447"/>
    </source>
</evidence>
<dbReference type="Proteomes" id="UP000310158">
    <property type="component" value="Unassembled WGS sequence"/>
</dbReference>
<comment type="caution">
    <text evidence="7">The sequence shown here is derived from an EMBL/GenBank/DDBJ whole genome shotgun (WGS) entry which is preliminary data.</text>
</comment>
<dbReference type="InterPro" id="IPR001461">
    <property type="entry name" value="Aspartic_peptidase_A1"/>
</dbReference>
<feature type="compositionally biased region" description="Low complexity" evidence="4">
    <location>
        <begin position="19"/>
        <end position="32"/>
    </location>
</feature>
<dbReference type="InterPro" id="IPR034164">
    <property type="entry name" value="Pepsin-like_dom"/>
</dbReference>
<dbReference type="GO" id="GO:0008270">
    <property type="term" value="F:zinc ion binding"/>
    <property type="evidence" value="ECO:0007669"/>
    <property type="project" value="UniProtKB-KW"/>
</dbReference>
<feature type="region of interest" description="Disordered" evidence="4">
    <location>
        <begin position="1"/>
        <end position="37"/>
    </location>
</feature>
<dbReference type="InterPro" id="IPR001841">
    <property type="entry name" value="Znf_RING"/>
</dbReference>
<gene>
    <name evidence="7" type="ORF">EW146_g805</name>
</gene>
<evidence type="ECO:0000256" key="2">
    <source>
        <dbReference type="PIRSR" id="PIRSR601461-1"/>
    </source>
</evidence>
<evidence type="ECO:0000256" key="4">
    <source>
        <dbReference type="SAM" id="MobiDB-lite"/>
    </source>
</evidence>
<dbReference type="InterPro" id="IPR021109">
    <property type="entry name" value="Peptidase_aspartic_dom_sf"/>
</dbReference>
<feature type="compositionally biased region" description="Polar residues" evidence="4">
    <location>
        <begin position="235"/>
        <end position="247"/>
    </location>
</feature>
<feature type="compositionally biased region" description="Polar residues" evidence="4">
    <location>
        <begin position="1"/>
        <end position="14"/>
    </location>
</feature>
<dbReference type="GO" id="GO:0006508">
    <property type="term" value="P:proteolysis"/>
    <property type="evidence" value="ECO:0007669"/>
    <property type="project" value="InterPro"/>
</dbReference>
<accession>A0A4S4M5R3</accession>
<keyword evidence="3" id="KW-0863">Zinc-finger</keyword>
<protein>
    <recommendedName>
        <fullName evidence="9">RING-type domain-containing protein</fullName>
    </recommendedName>
</protein>
<dbReference type="SUPFAM" id="SSF50630">
    <property type="entry name" value="Acid proteases"/>
    <property type="match status" value="1"/>
</dbReference>
<dbReference type="AlphaFoldDB" id="A0A4S4M5R3"/>
<feature type="compositionally biased region" description="Low complexity" evidence="4">
    <location>
        <begin position="248"/>
        <end position="262"/>
    </location>
</feature>
<dbReference type="Pfam" id="PF00026">
    <property type="entry name" value="Asp"/>
    <property type="match status" value="1"/>
</dbReference>
<feature type="region of interest" description="Disordered" evidence="4">
    <location>
        <begin position="60"/>
        <end position="84"/>
    </location>
</feature>
<dbReference type="InterPro" id="IPR013083">
    <property type="entry name" value="Znf_RING/FYVE/PHD"/>
</dbReference>
<dbReference type="PROSITE" id="PS51767">
    <property type="entry name" value="PEPTIDASE_A1"/>
    <property type="match status" value="1"/>
</dbReference>
<organism evidence="7 8">
    <name type="scientific">Bondarzewia mesenterica</name>
    <dbReference type="NCBI Taxonomy" id="1095465"/>
    <lineage>
        <taxon>Eukaryota</taxon>
        <taxon>Fungi</taxon>
        <taxon>Dikarya</taxon>
        <taxon>Basidiomycota</taxon>
        <taxon>Agaricomycotina</taxon>
        <taxon>Agaricomycetes</taxon>
        <taxon>Russulales</taxon>
        <taxon>Bondarzewiaceae</taxon>
        <taxon>Bondarzewia</taxon>
    </lineage>
</organism>
<feature type="domain" description="RING-type" evidence="5">
    <location>
        <begin position="120"/>
        <end position="162"/>
    </location>
</feature>
<evidence type="ECO:0000256" key="3">
    <source>
        <dbReference type="PROSITE-ProRule" id="PRU00175"/>
    </source>
</evidence>
<keyword evidence="8" id="KW-1185">Reference proteome</keyword>
<dbReference type="GO" id="GO:0004190">
    <property type="term" value="F:aspartic-type endopeptidase activity"/>
    <property type="evidence" value="ECO:0007669"/>
    <property type="project" value="InterPro"/>
</dbReference>
<name>A0A4S4M5R3_9AGAM</name>
<sequence>MSRTPSPISSNPSFPRTKYSPLSGSSSPSYRLPRTRSHARLTPRLSLDRIAEETLLEADAPINLGQETPMSMMNSSSELDSRKDRWEVSGAGKLSGTEPRRRSWNGKKGIVVGKEMKDSCGICFEPAVKPNKTRCCDQLFCFQHLSDWLSAHESDGRCPTCRVPCSLEDDTINLHPPPRLFASKRHSNSAMRVRREGLPFRSSSSPELSSSTMYDSTSSSSDSERNVARTRIAPVTQQRQQQKLWSEQSPLSPSPQQKQSEANLLRGAARALTLVGGALVLTALLCLGFALPCDISGASEFGRDAWTKRGVDLPIYRRRAAGQSGFQKRGYSGTTGLGDFADLFYTVPINIGSVQTAVNLDTGSSDLWVTSDACETAICERTNMPPYPTANLNPAGGSVSLLYGDSLTGTHANGPVGQDTASIAGLSMPQQPFAAISDTNNTSVMTSSNGILGLGFPSASQVQAAVVNTKFNNPTQTDDFILSSSSNGPLLSRLAMSGRLEQPMFTIALQRDTIDVGGQNGALTVGKLPNGVANSSLTWVPVRLYTPAEGGLNPPSFAPNEVYVLRSSQVKYRYSSFCHEQVYPLRWEILLDAVYLDGQKLPASTISANGVSSAGVSALIDTGNSLLRGPQDVVSSLLKSVSPAFTANSNADPTFSCATAHNLSFEIGGKVFPIDPRDFVSQNQTGNANTCVANNLVSTDPPSVGALFSWSLGDPFFKSNLVAFYYGNLTHPSVDPPRIGFLSQVPTNADDLLTEAVQDAKENGGNFEMTSQAPPTGVTSSISISPATVSFSPTPSLSISNTAPQASTSNAAERQKSSARISASTNFGSVGALVTAMVWVLWVVL</sequence>
<dbReference type="Gene3D" id="3.30.40.10">
    <property type="entry name" value="Zinc/RING finger domain, C3HC4 (zinc finger)"/>
    <property type="match status" value="1"/>
</dbReference>
<dbReference type="PANTHER" id="PTHR47966:SF51">
    <property type="entry name" value="BETA-SITE APP-CLEAVING ENZYME, ISOFORM A-RELATED"/>
    <property type="match status" value="1"/>
</dbReference>
<evidence type="ECO:0000259" key="5">
    <source>
        <dbReference type="PROSITE" id="PS50089"/>
    </source>
</evidence>
<evidence type="ECO:0000259" key="6">
    <source>
        <dbReference type="PROSITE" id="PS51767"/>
    </source>
</evidence>
<dbReference type="PROSITE" id="PS50089">
    <property type="entry name" value="ZF_RING_2"/>
    <property type="match status" value="1"/>
</dbReference>
<dbReference type="OrthoDB" id="3089at2759"/>
<dbReference type="PANTHER" id="PTHR47966">
    <property type="entry name" value="BETA-SITE APP-CLEAVING ENZYME, ISOFORM A-RELATED"/>
    <property type="match status" value="1"/>
</dbReference>
<dbReference type="InterPro" id="IPR033121">
    <property type="entry name" value="PEPTIDASE_A1"/>
</dbReference>
<dbReference type="CDD" id="cd05471">
    <property type="entry name" value="pepsin_like"/>
    <property type="match status" value="1"/>
</dbReference>
<comment type="similarity">
    <text evidence="1">Belongs to the peptidase A1 family.</text>
</comment>
<dbReference type="Gene3D" id="2.40.70.10">
    <property type="entry name" value="Acid Proteases"/>
    <property type="match status" value="2"/>
</dbReference>
<dbReference type="PRINTS" id="PR00792">
    <property type="entry name" value="PEPSIN"/>
</dbReference>
<feature type="domain" description="Peptidase A1" evidence="6">
    <location>
        <begin position="345"/>
        <end position="742"/>
    </location>
</feature>
<feature type="compositionally biased region" description="Low complexity" evidence="4">
    <location>
        <begin position="202"/>
        <end position="221"/>
    </location>
</feature>
<evidence type="ECO:0000313" key="7">
    <source>
        <dbReference type="EMBL" id="THH20596.1"/>
    </source>
</evidence>
<feature type="active site" evidence="2">
    <location>
        <position position="361"/>
    </location>
</feature>
<dbReference type="EMBL" id="SGPL01000018">
    <property type="protein sequence ID" value="THH20596.1"/>
    <property type="molecule type" value="Genomic_DNA"/>
</dbReference>